<dbReference type="Gene3D" id="3.90.550.10">
    <property type="entry name" value="Spore Coat Polysaccharide Biosynthesis Protein SpsA, Chain A"/>
    <property type="match status" value="1"/>
</dbReference>
<dbReference type="CDD" id="cd02503">
    <property type="entry name" value="MobA"/>
    <property type="match status" value="1"/>
</dbReference>
<keyword evidence="7" id="KW-0501">Molybdenum cofactor biosynthesis</keyword>
<keyword evidence="3" id="KW-0479">Metal-binding</keyword>
<evidence type="ECO:0000256" key="4">
    <source>
        <dbReference type="ARBA" id="ARBA00022741"/>
    </source>
</evidence>
<feature type="domain" description="MobA-like NTP transferase" evidence="8">
    <location>
        <begin position="4"/>
        <end position="168"/>
    </location>
</feature>
<evidence type="ECO:0000256" key="3">
    <source>
        <dbReference type="ARBA" id="ARBA00022723"/>
    </source>
</evidence>
<keyword evidence="6" id="KW-0342">GTP-binding</keyword>
<keyword evidence="1" id="KW-0963">Cytoplasm</keyword>
<evidence type="ECO:0000313" key="9">
    <source>
        <dbReference type="EMBL" id="PMP68473.1"/>
    </source>
</evidence>
<dbReference type="PANTHER" id="PTHR19136:SF81">
    <property type="entry name" value="MOLYBDENUM COFACTOR GUANYLYLTRANSFERASE"/>
    <property type="match status" value="1"/>
</dbReference>
<keyword evidence="5" id="KW-0460">Magnesium</keyword>
<name>A0A2N7PQ00_9BACT</name>
<proteinExistence type="predicted"/>
<keyword evidence="2" id="KW-0808">Transferase</keyword>
<accession>A0A2N7PQ00</accession>
<dbReference type="GO" id="GO:0006777">
    <property type="term" value="P:Mo-molybdopterin cofactor biosynthetic process"/>
    <property type="evidence" value="ECO:0007669"/>
    <property type="project" value="UniProtKB-KW"/>
</dbReference>
<dbReference type="Pfam" id="PF12804">
    <property type="entry name" value="NTP_transf_3"/>
    <property type="match status" value="1"/>
</dbReference>
<sequence>MKPLILAGGKGNRLGGKKATVLLLEKPLIYWVFQKLKNFSSPVYISVKNKIQEDEIKGELIKEKIKIDEMVFIRDLYPEIEGPLCGIISALKLFPEKEAFLVVAVDQPLINKSFLEYLSTLSYIFCNQFLIVCKGEEKIRPFPGVYPCSLKEEIENFLLTSPKRSLFRLFQYLNANQRILFIKKDDKIGYENFININTPEELKRVELCFSQKLKTHKM</sequence>
<dbReference type="InterPro" id="IPR025877">
    <property type="entry name" value="MobA-like_NTP_Trfase"/>
</dbReference>
<dbReference type="PANTHER" id="PTHR19136">
    <property type="entry name" value="MOLYBDENUM COFACTOR GUANYLYLTRANSFERASE"/>
    <property type="match status" value="1"/>
</dbReference>
<dbReference type="EMBL" id="PNIK01000021">
    <property type="protein sequence ID" value="PMP68473.1"/>
    <property type="molecule type" value="Genomic_DNA"/>
</dbReference>
<organism evidence="9 10">
    <name type="scientific">Thermodesulfobacterium geofontis</name>
    <dbReference type="NCBI Taxonomy" id="1295609"/>
    <lineage>
        <taxon>Bacteria</taxon>
        <taxon>Pseudomonadati</taxon>
        <taxon>Thermodesulfobacteriota</taxon>
        <taxon>Thermodesulfobacteria</taxon>
        <taxon>Thermodesulfobacteriales</taxon>
        <taxon>Thermodesulfobacteriaceae</taxon>
        <taxon>Thermodesulfobacterium</taxon>
    </lineage>
</organism>
<dbReference type="SUPFAM" id="SSF53448">
    <property type="entry name" value="Nucleotide-diphospho-sugar transferases"/>
    <property type="match status" value="1"/>
</dbReference>
<dbReference type="InterPro" id="IPR029044">
    <property type="entry name" value="Nucleotide-diphossugar_trans"/>
</dbReference>
<dbReference type="InterPro" id="IPR013482">
    <property type="entry name" value="Molybde_CF_guanTrfase"/>
</dbReference>
<reference evidence="9 10" key="1">
    <citation type="submission" date="2018-01" db="EMBL/GenBank/DDBJ databases">
        <title>Metagenomic assembled genomes from two thermal pools in the Uzon Caldera, Kamchatka, Russia.</title>
        <authorList>
            <person name="Wilkins L."/>
            <person name="Ettinger C."/>
        </authorList>
    </citation>
    <scope>NUCLEOTIDE SEQUENCE [LARGE SCALE GENOMIC DNA]</scope>
    <source>
        <strain evidence="9">ZAV-08</strain>
    </source>
</reference>
<evidence type="ECO:0000259" key="8">
    <source>
        <dbReference type="Pfam" id="PF12804"/>
    </source>
</evidence>
<evidence type="ECO:0000313" key="10">
    <source>
        <dbReference type="Proteomes" id="UP000235460"/>
    </source>
</evidence>
<dbReference type="AlphaFoldDB" id="A0A2N7PQ00"/>
<gene>
    <name evidence="9" type="ORF">C0190_01480</name>
</gene>
<dbReference type="Proteomes" id="UP000235460">
    <property type="component" value="Unassembled WGS sequence"/>
</dbReference>
<dbReference type="GO" id="GO:0046872">
    <property type="term" value="F:metal ion binding"/>
    <property type="evidence" value="ECO:0007669"/>
    <property type="project" value="UniProtKB-KW"/>
</dbReference>
<evidence type="ECO:0000256" key="2">
    <source>
        <dbReference type="ARBA" id="ARBA00022679"/>
    </source>
</evidence>
<dbReference type="GO" id="GO:0005525">
    <property type="term" value="F:GTP binding"/>
    <property type="evidence" value="ECO:0007669"/>
    <property type="project" value="UniProtKB-KW"/>
</dbReference>
<evidence type="ECO:0000256" key="1">
    <source>
        <dbReference type="ARBA" id="ARBA00022490"/>
    </source>
</evidence>
<keyword evidence="4" id="KW-0547">Nucleotide-binding</keyword>
<protein>
    <recommendedName>
        <fullName evidence="8">MobA-like NTP transferase domain-containing protein</fullName>
    </recommendedName>
</protein>
<evidence type="ECO:0000256" key="6">
    <source>
        <dbReference type="ARBA" id="ARBA00023134"/>
    </source>
</evidence>
<evidence type="ECO:0000256" key="5">
    <source>
        <dbReference type="ARBA" id="ARBA00022842"/>
    </source>
</evidence>
<dbReference type="GO" id="GO:0016779">
    <property type="term" value="F:nucleotidyltransferase activity"/>
    <property type="evidence" value="ECO:0007669"/>
    <property type="project" value="TreeGrafter"/>
</dbReference>
<evidence type="ECO:0000256" key="7">
    <source>
        <dbReference type="ARBA" id="ARBA00023150"/>
    </source>
</evidence>
<comment type="caution">
    <text evidence="9">The sequence shown here is derived from an EMBL/GenBank/DDBJ whole genome shotgun (WGS) entry which is preliminary data.</text>
</comment>